<reference evidence="2" key="1">
    <citation type="journal article" date="2019" name="Int. J. Syst. Evol. Microbiol.">
        <title>The Global Catalogue of Microorganisms (GCM) 10K type strain sequencing project: providing services to taxonomists for standard genome sequencing and annotation.</title>
        <authorList>
            <consortium name="The Broad Institute Genomics Platform"/>
            <consortium name="The Broad Institute Genome Sequencing Center for Infectious Disease"/>
            <person name="Wu L."/>
            <person name="Ma J."/>
        </authorList>
    </citation>
    <scope>NUCLEOTIDE SEQUENCE [LARGE SCALE GENOMIC DNA]</scope>
    <source>
        <strain evidence="2">JCM 3272</strain>
    </source>
</reference>
<dbReference type="Proteomes" id="UP001501444">
    <property type="component" value="Unassembled WGS sequence"/>
</dbReference>
<dbReference type="RefSeq" id="WP_344612103.1">
    <property type="nucleotide sequence ID" value="NZ_BAAARV010000019.1"/>
</dbReference>
<protein>
    <submittedName>
        <fullName evidence="1">Uncharacterized protein</fullName>
    </submittedName>
</protein>
<comment type="caution">
    <text evidence="1">The sequence shown here is derived from an EMBL/GenBank/DDBJ whole genome shotgun (WGS) entry which is preliminary data.</text>
</comment>
<evidence type="ECO:0000313" key="2">
    <source>
        <dbReference type="Proteomes" id="UP001501444"/>
    </source>
</evidence>
<accession>A0ABP5SY27</accession>
<keyword evidence="2" id="KW-1185">Reference proteome</keyword>
<organism evidence="1 2">
    <name type="scientific">Dactylosporangium salmoneum</name>
    <dbReference type="NCBI Taxonomy" id="53361"/>
    <lineage>
        <taxon>Bacteria</taxon>
        <taxon>Bacillati</taxon>
        <taxon>Actinomycetota</taxon>
        <taxon>Actinomycetes</taxon>
        <taxon>Micromonosporales</taxon>
        <taxon>Micromonosporaceae</taxon>
        <taxon>Dactylosporangium</taxon>
    </lineage>
</organism>
<name>A0ABP5SY27_9ACTN</name>
<sequence length="192" mass="21140">MYLWFDTLAASPQPPKVSGAARVYFDRPDVDAILRVFVRSSGTTTSIDYWIDLQSSDDTGNLRFWLVLTGAARTTEQYPARPPRPTRDGCWDSMWLSPAEIGLTCAKRRIAPGAISASEDALEDSQVVAGTLVRQEMQPAPYATISTLTEQPLAATTGKQTFFALPGFGTSPIPQDVRSRFPIKLRSGPRWS</sequence>
<dbReference type="EMBL" id="BAAARV010000019">
    <property type="protein sequence ID" value="GAA2339032.1"/>
    <property type="molecule type" value="Genomic_DNA"/>
</dbReference>
<proteinExistence type="predicted"/>
<evidence type="ECO:0000313" key="1">
    <source>
        <dbReference type="EMBL" id="GAA2339032.1"/>
    </source>
</evidence>
<gene>
    <name evidence="1" type="ORF">GCM10010170_020910</name>
</gene>